<sequence length="68" mass="8263">MEIATKLVEWLNIIKYKNKNRKRIIKNKGESRIEKQFLESEEISKNLPIIEEKLNNIYTSKKYNMTEF</sequence>
<reference evidence="1 2" key="1">
    <citation type="submission" date="2021-06" db="EMBL/GenBank/DDBJ databases">
        <authorList>
            <person name="Kallberg Y."/>
            <person name="Tangrot J."/>
            <person name="Rosling A."/>
        </authorList>
    </citation>
    <scope>NUCLEOTIDE SEQUENCE [LARGE SCALE GENOMIC DNA]</scope>
    <source>
        <strain evidence="1 2">120-4 pot B 10/14</strain>
    </source>
</reference>
<feature type="non-terminal residue" evidence="1">
    <location>
        <position position="68"/>
    </location>
</feature>
<dbReference type="Proteomes" id="UP000789901">
    <property type="component" value="Unassembled WGS sequence"/>
</dbReference>
<name>A0ABN7VS20_GIGMA</name>
<organism evidence="1 2">
    <name type="scientific">Gigaspora margarita</name>
    <dbReference type="NCBI Taxonomy" id="4874"/>
    <lineage>
        <taxon>Eukaryota</taxon>
        <taxon>Fungi</taxon>
        <taxon>Fungi incertae sedis</taxon>
        <taxon>Mucoromycota</taxon>
        <taxon>Glomeromycotina</taxon>
        <taxon>Glomeromycetes</taxon>
        <taxon>Diversisporales</taxon>
        <taxon>Gigasporaceae</taxon>
        <taxon>Gigaspora</taxon>
    </lineage>
</organism>
<accession>A0ABN7VS20</accession>
<keyword evidence="2" id="KW-1185">Reference proteome</keyword>
<proteinExistence type="predicted"/>
<gene>
    <name evidence="1" type="ORF">GMARGA_LOCUS22021</name>
</gene>
<evidence type="ECO:0000313" key="1">
    <source>
        <dbReference type="EMBL" id="CAG8795598.1"/>
    </source>
</evidence>
<evidence type="ECO:0000313" key="2">
    <source>
        <dbReference type="Proteomes" id="UP000789901"/>
    </source>
</evidence>
<comment type="caution">
    <text evidence="1">The sequence shown here is derived from an EMBL/GenBank/DDBJ whole genome shotgun (WGS) entry which is preliminary data.</text>
</comment>
<dbReference type="EMBL" id="CAJVQB010020870">
    <property type="protein sequence ID" value="CAG8795598.1"/>
    <property type="molecule type" value="Genomic_DNA"/>
</dbReference>
<protein>
    <submittedName>
        <fullName evidence="1">18076_t:CDS:1</fullName>
    </submittedName>
</protein>